<feature type="domain" description="Soluble ligand binding" evidence="6">
    <location>
        <begin position="525"/>
        <end position="571"/>
    </location>
</feature>
<dbReference type="EMBL" id="CP056775">
    <property type="protein sequence ID" value="QRR03405.1"/>
    <property type="molecule type" value="Genomic_DNA"/>
</dbReference>
<keyword evidence="1 4" id="KW-0732">Signal</keyword>
<dbReference type="Gene3D" id="3.10.560.10">
    <property type="entry name" value="Outer membrane lipoprotein wza domain like"/>
    <property type="match status" value="6"/>
</dbReference>
<dbReference type="SUPFAM" id="SSF142984">
    <property type="entry name" value="Nqo1 middle domain-like"/>
    <property type="match status" value="1"/>
</dbReference>
<feature type="compositionally biased region" description="Low complexity" evidence="2">
    <location>
        <begin position="108"/>
        <end position="120"/>
    </location>
</feature>
<dbReference type="InterPro" id="IPR019554">
    <property type="entry name" value="Soluble_ligand-bd"/>
</dbReference>
<sequence>MHYRPFFGPRCKGFILILLFTLSFAAFGQNTSTQQPTQPQTTTTQPQTNPQNNNTTTPTDPNQVSNQQAVEFYNRAKSAGMTDMDIERAALQRGYTLDQISAMRKRLQQPSQQTQPATTTNRGEQDESRQQGNQQELEADINQKDSIKTETNRTPDKTFGSSFFARASNTFEPNLRIATPRNYILGPDDEIIVDIYGNSVDNFRMKISPEGTVKMLNLAPVYVNGLTIEQASERIVNRLRQAYSSLNRPGSGTYSSITLGGVRSIRVMVTGEALQPGSYTVSSLATAFNVLSISGGPGINGSYRNIEVIRNNGVIRKIDLYRFLVDADLRDNIALQDQDIILIRPFDSRVELTGEVKRPGIFEAKTGESVMSLIRYAGGFTPEAFTKNITYQRNTGANYVIGTLDSAQIASFTPRNGDVINVRKILDVVANQVEVQGAVVIPGAYPLEERCNTVLKLIQMAQGLSPRAFLNRAILERPATDVQTSIVSIDLGKLVKGEIADIPLLPGDVLTIKSVDDLKEFAYLSVSGSVMNPGNYYYYKDITIADLIFQSGGYTDGGIPYRIEVSRRVKNDTLDLPTAQNVRIFTINVAENLVLSPEDQKFKLLPHDIVIVRKSPRYEEQKTVTILGEVTYPGNYTIINNFERISDLFPKAGGIKKEAYLAGARFYRSRELIAVDIEAVLNKPSLASNLLLLNGDTLIIPMRSETVRIQGGVHNPSVMNFDGQFSFNDYISQAGGFNEYGWKKRVYVSYPNGRTHRTKNFLFFHKYPKVEPGSVVTIPIKIQEPQRERTPGERVALFSFIASLASTITLAVITLSRNN</sequence>
<dbReference type="InterPro" id="IPR003715">
    <property type="entry name" value="Poly_export_N"/>
</dbReference>
<dbReference type="Pfam" id="PF02563">
    <property type="entry name" value="Poly_export"/>
    <property type="match status" value="1"/>
</dbReference>
<feature type="chain" id="PRO_5046051768" evidence="4">
    <location>
        <begin position="29"/>
        <end position="819"/>
    </location>
</feature>
<feature type="domain" description="Soluble ligand binding" evidence="6">
    <location>
        <begin position="266"/>
        <end position="318"/>
    </location>
</feature>
<protein>
    <submittedName>
        <fullName evidence="7">SLBB domain-containing protein</fullName>
    </submittedName>
</protein>
<feature type="region of interest" description="Disordered" evidence="2">
    <location>
        <begin position="31"/>
        <end position="65"/>
    </location>
</feature>
<dbReference type="RefSeq" id="WP_204659339.1">
    <property type="nucleotide sequence ID" value="NZ_CP056775.1"/>
</dbReference>
<evidence type="ECO:0000256" key="4">
    <source>
        <dbReference type="SAM" id="SignalP"/>
    </source>
</evidence>
<evidence type="ECO:0000259" key="5">
    <source>
        <dbReference type="Pfam" id="PF02563"/>
    </source>
</evidence>
<feature type="domain" description="Soluble ligand binding" evidence="6">
    <location>
        <begin position="707"/>
        <end position="749"/>
    </location>
</feature>
<dbReference type="Pfam" id="PF10531">
    <property type="entry name" value="SLBB"/>
    <property type="match status" value="5"/>
</dbReference>
<evidence type="ECO:0000259" key="6">
    <source>
        <dbReference type="Pfam" id="PF10531"/>
    </source>
</evidence>
<feature type="transmembrane region" description="Helical" evidence="3">
    <location>
        <begin position="795"/>
        <end position="815"/>
    </location>
</feature>
<dbReference type="PANTHER" id="PTHR33619">
    <property type="entry name" value="POLYSACCHARIDE EXPORT PROTEIN GFCE-RELATED"/>
    <property type="match status" value="1"/>
</dbReference>
<reference evidence="7 8" key="1">
    <citation type="submission" date="2020-06" db="EMBL/GenBank/DDBJ databases">
        <title>Dyadobacter sandarakinus sp. nov., isolated from the soil of the Arctic Yellow River Station.</title>
        <authorList>
            <person name="Zhang Y."/>
            <person name="Peng F."/>
        </authorList>
    </citation>
    <scope>NUCLEOTIDE SEQUENCE [LARGE SCALE GENOMIC DNA]</scope>
    <source>
        <strain evidence="7 8">Q3-56</strain>
    </source>
</reference>
<accession>A0ABX7IBU9</accession>
<keyword evidence="3" id="KW-0472">Membrane</keyword>
<evidence type="ECO:0000256" key="1">
    <source>
        <dbReference type="ARBA" id="ARBA00022729"/>
    </source>
</evidence>
<keyword evidence="8" id="KW-1185">Reference proteome</keyword>
<keyword evidence="3" id="KW-0812">Transmembrane</keyword>
<evidence type="ECO:0000256" key="3">
    <source>
        <dbReference type="SAM" id="Phobius"/>
    </source>
</evidence>
<evidence type="ECO:0000256" key="2">
    <source>
        <dbReference type="SAM" id="MobiDB-lite"/>
    </source>
</evidence>
<gene>
    <name evidence="7" type="ORF">HWI92_22075</name>
</gene>
<organism evidence="7 8">
    <name type="scientific">Dyadobacter sandarakinus</name>
    <dbReference type="NCBI Taxonomy" id="2747268"/>
    <lineage>
        <taxon>Bacteria</taxon>
        <taxon>Pseudomonadati</taxon>
        <taxon>Bacteroidota</taxon>
        <taxon>Cytophagia</taxon>
        <taxon>Cytophagales</taxon>
        <taxon>Spirosomataceae</taxon>
        <taxon>Dyadobacter</taxon>
    </lineage>
</organism>
<dbReference type="InterPro" id="IPR049712">
    <property type="entry name" value="Poly_export"/>
</dbReference>
<feature type="domain" description="Polysaccharide export protein N-terminal" evidence="5">
    <location>
        <begin position="179"/>
        <end position="243"/>
    </location>
</feature>
<feature type="domain" description="Soluble ligand binding" evidence="6">
    <location>
        <begin position="624"/>
        <end position="668"/>
    </location>
</feature>
<feature type="domain" description="Soluble ligand binding" evidence="6">
    <location>
        <begin position="350"/>
        <end position="393"/>
    </location>
</feature>
<feature type="signal peptide" evidence="4">
    <location>
        <begin position="1"/>
        <end position="28"/>
    </location>
</feature>
<evidence type="ECO:0000313" key="7">
    <source>
        <dbReference type="EMBL" id="QRR03405.1"/>
    </source>
</evidence>
<feature type="compositionally biased region" description="Basic and acidic residues" evidence="2">
    <location>
        <begin position="141"/>
        <end position="156"/>
    </location>
</feature>
<evidence type="ECO:0000313" key="8">
    <source>
        <dbReference type="Proteomes" id="UP000612680"/>
    </source>
</evidence>
<name>A0ABX7IBU9_9BACT</name>
<keyword evidence="3" id="KW-1133">Transmembrane helix</keyword>
<feature type="region of interest" description="Disordered" evidence="2">
    <location>
        <begin position="104"/>
        <end position="161"/>
    </location>
</feature>
<dbReference type="PANTHER" id="PTHR33619:SF3">
    <property type="entry name" value="POLYSACCHARIDE EXPORT PROTEIN GFCE-RELATED"/>
    <property type="match status" value="1"/>
</dbReference>
<proteinExistence type="predicted"/>
<feature type="compositionally biased region" description="Low complexity" evidence="2">
    <location>
        <begin position="31"/>
        <end position="63"/>
    </location>
</feature>
<dbReference type="Proteomes" id="UP000612680">
    <property type="component" value="Chromosome"/>
</dbReference>